<dbReference type="RefSeq" id="WP_346757599.1">
    <property type="nucleotide sequence ID" value="NZ_JAUJEB010000001.1"/>
</dbReference>
<gene>
    <name evidence="1" type="ORF">QQ020_09475</name>
</gene>
<sequence length="514" mass="56621">MKTNSYWILSMLLIALISCQKENDFDNQIENMTFNDAVESLGYLNEVSGYPEQELSEPQEIEVVEEPSREQGTDLECSVVRYKATPGYNELFLLDPTSDVIYPGALMKGESIATGEYTPIIAARKPITLSISLQNLDGDIAADVDEPKLSTVREKINEILSSNVNGATPAKINFEIQEVHSREQLNLAVGANYQNATSDISGSFSFGSEEIKSRVMVKFMQVYYTIDMDIPENPSDLFTNLPDIEDLGSISPMYVSTVKYGRMVLFSATSSRTTTEVRAALNAAFESGVTNGEIDISGDYQKIIEESEIQAYVVGGSGEDASGVVNGISGLKSYIVNGGNYSKDSPGAMLAYKMRFLKDNSIGKILLSSEYNVRQCDQAYYRYEVVLKRIICTECNDGAGSHAEMAGSMKTKISGSSKTRTLWSESKGHAIDEIGGIIELDNSTTYEFYKPDRDKAYIEIFGNLIERDATSADDNLGSDNKRIFLSDLTGLNNYELIFNGSGMTAKSTWRIIGK</sequence>
<evidence type="ECO:0000313" key="2">
    <source>
        <dbReference type="Proteomes" id="UP001172083"/>
    </source>
</evidence>
<dbReference type="PROSITE" id="PS51257">
    <property type="entry name" value="PROKAR_LIPOPROTEIN"/>
    <property type="match status" value="1"/>
</dbReference>
<dbReference type="Gene3D" id="3.30.1040.20">
    <property type="match status" value="1"/>
</dbReference>
<dbReference type="Proteomes" id="UP001172083">
    <property type="component" value="Unassembled WGS sequence"/>
</dbReference>
<organism evidence="1 2">
    <name type="scientific">Agaribacillus aureus</name>
    <dbReference type="NCBI Taxonomy" id="3051825"/>
    <lineage>
        <taxon>Bacteria</taxon>
        <taxon>Pseudomonadati</taxon>
        <taxon>Bacteroidota</taxon>
        <taxon>Cytophagia</taxon>
        <taxon>Cytophagales</taxon>
        <taxon>Splendidivirgaceae</taxon>
        <taxon>Agaribacillus</taxon>
    </lineage>
</organism>
<dbReference type="PRINTS" id="PR01400">
    <property type="entry name" value="TACYTOLYSIN"/>
</dbReference>
<dbReference type="Gene3D" id="3.90.840.10">
    <property type="entry name" value="Thiol-activated cytolysin superfamily/Thiol-activated cytolysin, alpha-beta domain"/>
    <property type="match status" value="1"/>
</dbReference>
<dbReference type="EMBL" id="JAUJEB010000001">
    <property type="protein sequence ID" value="MDN5212279.1"/>
    <property type="molecule type" value="Genomic_DNA"/>
</dbReference>
<accession>A0ABT8L3I2</accession>
<dbReference type="InterPro" id="IPR001869">
    <property type="entry name" value="Thiol_cytolysin"/>
</dbReference>
<evidence type="ECO:0000313" key="1">
    <source>
        <dbReference type="EMBL" id="MDN5212279.1"/>
    </source>
</evidence>
<reference evidence="1" key="1">
    <citation type="submission" date="2023-06" db="EMBL/GenBank/DDBJ databases">
        <title>Genomic of Agaribacillus aureum.</title>
        <authorList>
            <person name="Wang G."/>
        </authorList>
    </citation>
    <scope>NUCLEOTIDE SEQUENCE</scope>
    <source>
        <strain evidence="1">BMA12</strain>
    </source>
</reference>
<comment type="caution">
    <text evidence="1">The sequence shown here is derived from an EMBL/GenBank/DDBJ whole genome shotgun (WGS) entry which is preliminary data.</text>
</comment>
<dbReference type="InterPro" id="IPR036363">
    <property type="entry name" value="Thiol_cytolysin_ab_sf"/>
</dbReference>
<name>A0ABT8L3I2_9BACT</name>
<dbReference type="Pfam" id="PF01289">
    <property type="entry name" value="Thiol_cytolysin"/>
    <property type="match status" value="1"/>
</dbReference>
<dbReference type="Gene3D" id="3.40.30.40">
    <property type="entry name" value="Perfringolysin"/>
    <property type="match status" value="1"/>
</dbReference>
<keyword evidence="2" id="KW-1185">Reference proteome</keyword>
<dbReference type="SUPFAM" id="SSF56978">
    <property type="entry name" value="Perfringolysin"/>
    <property type="match status" value="1"/>
</dbReference>
<proteinExistence type="predicted"/>
<dbReference type="InterPro" id="IPR036359">
    <property type="entry name" value="Thiol_cytolysin_sf"/>
</dbReference>
<protein>
    <submittedName>
        <fullName evidence="1">Thiol-activated cytolysin family protein</fullName>
    </submittedName>
</protein>